<dbReference type="EMBL" id="BTSY01000003">
    <property type="protein sequence ID" value="GMT17456.1"/>
    <property type="molecule type" value="Genomic_DNA"/>
</dbReference>
<name>A0AAV5VEK5_9BILA</name>
<evidence type="ECO:0000313" key="3">
    <source>
        <dbReference type="Proteomes" id="UP001432322"/>
    </source>
</evidence>
<sequence>RLPDSTHYFNYSIHNIGCSFSSANMDTPSTPSPIVRRSISASNRALHFRALPNDFQPAFRHSILHLHTFAHFQYDNIRSHSTLQPLLLPHPHPSSTRKITAPLVLRSAQSHFLIHHDKSLDRPCGVACLGSAGALFYSVLLNRLCAQSIPVDG</sequence>
<dbReference type="AlphaFoldDB" id="A0AAV5VEK5"/>
<feature type="non-terminal residue" evidence="2">
    <location>
        <position position="153"/>
    </location>
</feature>
<evidence type="ECO:0000313" key="2">
    <source>
        <dbReference type="EMBL" id="GMT17801.1"/>
    </source>
</evidence>
<comment type="caution">
    <text evidence="2">The sequence shown here is derived from an EMBL/GenBank/DDBJ whole genome shotgun (WGS) entry which is preliminary data.</text>
</comment>
<dbReference type="Proteomes" id="UP001432322">
    <property type="component" value="Unassembled WGS sequence"/>
</dbReference>
<organism evidence="2 3">
    <name type="scientific">Pristionchus fissidentatus</name>
    <dbReference type="NCBI Taxonomy" id="1538716"/>
    <lineage>
        <taxon>Eukaryota</taxon>
        <taxon>Metazoa</taxon>
        <taxon>Ecdysozoa</taxon>
        <taxon>Nematoda</taxon>
        <taxon>Chromadorea</taxon>
        <taxon>Rhabditida</taxon>
        <taxon>Rhabditina</taxon>
        <taxon>Diplogasteromorpha</taxon>
        <taxon>Diplogasteroidea</taxon>
        <taxon>Neodiplogasteridae</taxon>
        <taxon>Pristionchus</taxon>
    </lineage>
</organism>
<keyword evidence="3" id="KW-1185">Reference proteome</keyword>
<proteinExistence type="predicted"/>
<accession>A0AAV5VEK5</accession>
<reference evidence="2" key="1">
    <citation type="submission" date="2023-10" db="EMBL/GenBank/DDBJ databases">
        <title>Genome assembly of Pristionchus species.</title>
        <authorList>
            <person name="Yoshida K."/>
            <person name="Sommer R.J."/>
        </authorList>
    </citation>
    <scope>NUCLEOTIDE SEQUENCE</scope>
    <source>
        <strain evidence="2">RS5133</strain>
    </source>
</reference>
<feature type="non-terminal residue" evidence="2">
    <location>
        <position position="1"/>
    </location>
</feature>
<dbReference type="EMBL" id="BTSY01000003">
    <property type="protein sequence ID" value="GMT17801.1"/>
    <property type="molecule type" value="Genomic_DNA"/>
</dbReference>
<gene>
    <name evidence="1" type="ORF">PFISCL1PPCAC_8753</name>
    <name evidence="2" type="ORF">PFISCL1PPCAC_9098</name>
</gene>
<protein>
    <recommendedName>
        <fullName evidence="4">G protein-coupled receptor</fullName>
    </recommendedName>
</protein>
<evidence type="ECO:0000313" key="1">
    <source>
        <dbReference type="EMBL" id="GMT17456.1"/>
    </source>
</evidence>
<evidence type="ECO:0008006" key="4">
    <source>
        <dbReference type="Google" id="ProtNLM"/>
    </source>
</evidence>